<dbReference type="InterPro" id="IPR011611">
    <property type="entry name" value="PfkB_dom"/>
</dbReference>
<dbReference type="InterPro" id="IPR029056">
    <property type="entry name" value="Ribokinase-like"/>
</dbReference>
<dbReference type="GO" id="GO:0016301">
    <property type="term" value="F:kinase activity"/>
    <property type="evidence" value="ECO:0007669"/>
    <property type="project" value="UniProtKB-KW"/>
</dbReference>
<keyword evidence="1" id="KW-0808">Transferase</keyword>
<dbReference type="SUPFAM" id="SSF53613">
    <property type="entry name" value="Ribokinase-like"/>
    <property type="match status" value="1"/>
</dbReference>
<reference evidence="4" key="1">
    <citation type="journal article" date="2014" name="Int. J. Syst. Evol. Microbiol.">
        <title>Complete genome sequence of Corynebacterium casei LMG S-19264T (=DSM 44701T), isolated from a smear-ripened cheese.</title>
        <authorList>
            <consortium name="US DOE Joint Genome Institute (JGI-PGF)"/>
            <person name="Walter F."/>
            <person name="Albersmeier A."/>
            <person name="Kalinowski J."/>
            <person name="Ruckert C."/>
        </authorList>
    </citation>
    <scope>NUCLEOTIDE SEQUENCE</scope>
    <source>
        <strain evidence="4">CGMCC 4.7398</strain>
    </source>
</reference>
<evidence type="ECO:0000256" key="2">
    <source>
        <dbReference type="ARBA" id="ARBA00022777"/>
    </source>
</evidence>
<gene>
    <name evidence="4" type="ORF">GCM10017772_20660</name>
</gene>
<evidence type="ECO:0000259" key="3">
    <source>
        <dbReference type="Pfam" id="PF00294"/>
    </source>
</evidence>
<evidence type="ECO:0000313" key="4">
    <source>
        <dbReference type="EMBL" id="GHH71937.1"/>
    </source>
</evidence>
<reference evidence="4" key="2">
    <citation type="submission" date="2020-09" db="EMBL/GenBank/DDBJ databases">
        <authorList>
            <person name="Sun Q."/>
            <person name="Zhou Y."/>
        </authorList>
    </citation>
    <scope>NUCLEOTIDE SEQUENCE</scope>
    <source>
        <strain evidence="4">CGMCC 4.7398</strain>
    </source>
</reference>
<evidence type="ECO:0000256" key="1">
    <source>
        <dbReference type="ARBA" id="ARBA00022679"/>
    </source>
</evidence>
<dbReference type="PANTHER" id="PTHR10584:SF166">
    <property type="entry name" value="RIBOKINASE"/>
    <property type="match status" value="1"/>
</dbReference>
<keyword evidence="5" id="KW-1185">Reference proteome</keyword>
<evidence type="ECO:0000313" key="5">
    <source>
        <dbReference type="Proteomes" id="UP000627369"/>
    </source>
</evidence>
<dbReference type="EMBL" id="BNAS01000003">
    <property type="protein sequence ID" value="GHH71937.1"/>
    <property type="molecule type" value="Genomic_DNA"/>
</dbReference>
<dbReference type="Pfam" id="PF00294">
    <property type="entry name" value="PfkB"/>
    <property type="match status" value="1"/>
</dbReference>
<name>A0A919KTK4_9MICO</name>
<proteinExistence type="predicted"/>
<dbReference type="Gene3D" id="3.40.1190.20">
    <property type="match status" value="1"/>
</dbReference>
<protein>
    <recommendedName>
        <fullName evidence="3">Carbohydrate kinase PfkB domain-containing protein</fullName>
    </recommendedName>
</protein>
<dbReference type="Proteomes" id="UP000627369">
    <property type="component" value="Unassembled WGS sequence"/>
</dbReference>
<accession>A0A919KTK4</accession>
<comment type="caution">
    <text evidence="4">The sequence shown here is derived from an EMBL/GenBank/DDBJ whole genome shotgun (WGS) entry which is preliminary data.</text>
</comment>
<organism evidence="4 5">
    <name type="scientific">Promicromonospora soli</name>
    <dbReference type="NCBI Taxonomy" id="2035533"/>
    <lineage>
        <taxon>Bacteria</taxon>
        <taxon>Bacillati</taxon>
        <taxon>Actinomycetota</taxon>
        <taxon>Actinomycetes</taxon>
        <taxon>Micrococcales</taxon>
        <taxon>Promicromonosporaceae</taxon>
        <taxon>Promicromonospora</taxon>
    </lineage>
</organism>
<dbReference type="PANTHER" id="PTHR10584">
    <property type="entry name" value="SUGAR KINASE"/>
    <property type="match status" value="1"/>
</dbReference>
<sequence length="303" mass="31660">MWTAARDEGEVTDGRVGRMNTPRIVVAGPAAWNTMVLLDRLPEPRPHAVFARGSVRTLGGTSAGKVLHLADLGVVATLVADVGTDPEGDLILAALRHALGAEVLARRVAGPSEQHLNLMTDAGERLSIYLALPGTSPEPDPAAVSRVATAEHVVLDLGAVGRNLLPAAVASGATLWTDLHDYDGVAEFHQPFADACSYVFLNDDGTDDHRELMTSLLERGASTVVCTLGARGAVARTAEGWFECPAERAEVLDTNGAGDAFFAGFFGAHLSGAGTAECLRAGARQATRALGSRHLSPLLDEDG</sequence>
<dbReference type="AlphaFoldDB" id="A0A919KTK4"/>
<feature type="domain" description="Carbohydrate kinase PfkB" evidence="3">
    <location>
        <begin position="206"/>
        <end position="290"/>
    </location>
</feature>
<keyword evidence="2" id="KW-0418">Kinase</keyword>